<name>A0ABY8KVJ8_9FLAO</name>
<feature type="chain" id="PRO_5046055317" evidence="1">
    <location>
        <begin position="25"/>
        <end position="50"/>
    </location>
</feature>
<evidence type="ECO:0000256" key="1">
    <source>
        <dbReference type="SAM" id="SignalP"/>
    </source>
</evidence>
<keyword evidence="1" id="KW-0732">Signal</keyword>
<protein>
    <submittedName>
        <fullName evidence="2">Uncharacterized protein</fullName>
    </submittedName>
</protein>
<gene>
    <name evidence="2" type="ORF">QCQ61_11010</name>
</gene>
<dbReference type="EMBL" id="CP122379">
    <property type="protein sequence ID" value="WGF91737.1"/>
    <property type="molecule type" value="Genomic_DNA"/>
</dbReference>
<dbReference type="RefSeq" id="WP_279447698.1">
    <property type="nucleotide sequence ID" value="NZ_CP122379.1"/>
</dbReference>
<reference evidence="2 3" key="1">
    <citation type="submission" date="2023-04" db="EMBL/GenBank/DDBJ databases">
        <title>Taxonomic identification of the Arctic strain Aequorivita sp. nov. and transcriptomic analysis in response to temperature stress.</title>
        <authorList>
            <person name="Liu W."/>
            <person name="Cong B."/>
            <person name="Lin J."/>
        </authorList>
    </citation>
    <scope>NUCLEOTIDE SEQUENCE [LARGE SCALE GENOMIC DNA]</scope>
    <source>
        <strain evidence="2 3">Ant34-E75</strain>
    </source>
</reference>
<evidence type="ECO:0000313" key="3">
    <source>
        <dbReference type="Proteomes" id="UP001238523"/>
    </source>
</evidence>
<evidence type="ECO:0000313" key="2">
    <source>
        <dbReference type="EMBL" id="WGF91737.1"/>
    </source>
</evidence>
<sequence>MKILSLLCLILLLSGLFVSCTPTALTETNEVRTVVNTGDDDSVRPDNDKD</sequence>
<keyword evidence="3" id="KW-1185">Reference proteome</keyword>
<organism evidence="2 3">
    <name type="scientific">Aequorivita marisscotiae</name>
    <dbReference type="NCBI Taxonomy" id="3040348"/>
    <lineage>
        <taxon>Bacteria</taxon>
        <taxon>Pseudomonadati</taxon>
        <taxon>Bacteroidota</taxon>
        <taxon>Flavobacteriia</taxon>
        <taxon>Flavobacteriales</taxon>
        <taxon>Flavobacteriaceae</taxon>
        <taxon>Aequorivita</taxon>
    </lineage>
</organism>
<proteinExistence type="predicted"/>
<feature type="signal peptide" evidence="1">
    <location>
        <begin position="1"/>
        <end position="24"/>
    </location>
</feature>
<dbReference type="PROSITE" id="PS51257">
    <property type="entry name" value="PROKAR_LIPOPROTEIN"/>
    <property type="match status" value="1"/>
</dbReference>
<dbReference type="Proteomes" id="UP001238523">
    <property type="component" value="Chromosome"/>
</dbReference>
<accession>A0ABY8KVJ8</accession>